<sequence length="248" mass="28179">MVSNRRRPWTLEAPEELQVSCRLFGGERKPNGKQSPPPMDTRNARDVTSALPAFWRLGTKGLWGNRGLEDWEGGIFSCVVGAFTNIQFHIHMTSRPETTICGSHRELFRAGIELATRSTAASCPATAPIMESKPSFFFLTDFKKRRSAVDEVKLRFFTVQHYRYLLLRAVQIWKNYKYQIRHSNNNSVTPFIPEGHGVWKCARYMAIGSPPWTTWDLQHKIVKCGCTLALCAIMYTSAYPFGGGKVIQ</sequence>
<dbReference type="AlphaFoldDB" id="A0A2H1W8I1"/>
<feature type="region of interest" description="Disordered" evidence="1">
    <location>
        <begin position="23"/>
        <end position="44"/>
    </location>
</feature>
<name>A0A2H1W8I1_SPOFR</name>
<evidence type="ECO:0000313" key="2">
    <source>
        <dbReference type="EMBL" id="SOQ49323.1"/>
    </source>
</evidence>
<dbReference type="EMBL" id="ODYU01006985">
    <property type="protein sequence ID" value="SOQ49323.1"/>
    <property type="molecule type" value="Genomic_DNA"/>
</dbReference>
<evidence type="ECO:0000256" key="1">
    <source>
        <dbReference type="SAM" id="MobiDB-lite"/>
    </source>
</evidence>
<accession>A0A2H1W8I1</accession>
<organism evidence="2">
    <name type="scientific">Spodoptera frugiperda</name>
    <name type="common">Fall armyworm</name>
    <dbReference type="NCBI Taxonomy" id="7108"/>
    <lineage>
        <taxon>Eukaryota</taxon>
        <taxon>Metazoa</taxon>
        <taxon>Ecdysozoa</taxon>
        <taxon>Arthropoda</taxon>
        <taxon>Hexapoda</taxon>
        <taxon>Insecta</taxon>
        <taxon>Pterygota</taxon>
        <taxon>Neoptera</taxon>
        <taxon>Endopterygota</taxon>
        <taxon>Lepidoptera</taxon>
        <taxon>Glossata</taxon>
        <taxon>Ditrysia</taxon>
        <taxon>Noctuoidea</taxon>
        <taxon>Noctuidae</taxon>
        <taxon>Amphipyrinae</taxon>
        <taxon>Spodoptera</taxon>
    </lineage>
</organism>
<proteinExistence type="predicted"/>
<reference evidence="2" key="1">
    <citation type="submission" date="2016-07" db="EMBL/GenBank/DDBJ databases">
        <authorList>
            <person name="Bretaudeau A."/>
        </authorList>
    </citation>
    <scope>NUCLEOTIDE SEQUENCE</scope>
    <source>
        <strain evidence="2">Rice</strain>
        <tissue evidence="2">Whole body</tissue>
    </source>
</reference>
<gene>
    <name evidence="2" type="ORF">SFRICE_016011</name>
</gene>
<protein>
    <submittedName>
        <fullName evidence="2">SFRICE_016011</fullName>
    </submittedName>
</protein>